<dbReference type="Proteomes" id="UP000095283">
    <property type="component" value="Unplaced"/>
</dbReference>
<accession>A0A1I7X4A3</accession>
<feature type="compositionally biased region" description="Polar residues" evidence="1">
    <location>
        <begin position="36"/>
        <end position="49"/>
    </location>
</feature>
<name>A0A1I7X4A3_HETBA</name>
<feature type="compositionally biased region" description="Basic and acidic residues" evidence="1">
    <location>
        <begin position="24"/>
        <end position="35"/>
    </location>
</feature>
<keyword evidence="2" id="KW-1185">Reference proteome</keyword>
<dbReference type="WBParaSite" id="Hba_12257">
    <property type="protein sequence ID" value="Hba_12257"/>
    <property type="gene ID" value="Hba_12257"/>
</dbReference>
<evidence type="ECO:0000313" key="2">
    <source>
        <dbReference type="Proteomes" id="UP000095283"/>
    </source>
</evidence>
<evidence type="ECO:0000256" key="1">
    <source>
        <dbReference type="SAM" id="MobiDB-lite"/>
    </source>
</evidence>
<evidence type="ECO:0000313" key="3">
    <source>
        <dbReference type="WBParaSite" id="Hba_12257"/>
    </source>
</evidence>
<sequence>MLLEMMLSDRRITRGTSPPHSAHARMDSDTDENTRSHSPITQSESSPLIRSSDVVLDIEDLEDEKS</sequence>
<protein>
    <submittedName>
        <fullName evidence="3">Uncharacterized protein</fullName>
    </submittedName>
</protein>
<feature type="compositionally biased region" description="Acidic residues" evidence="1">
    <location>
        <begin position="56"/>
        <end position="66"/>
    </location>
</feature>
<feature type="region of interest" description="Disordered" evidence="1">
    <location>
        <begin position="1"/>
        <end position="66"/>
    </location>
</feature>
<dbReference type="AlphaFoldDB" id="A0A1I7X4A3"/>
<proteinExistence type="predicted"/>
<reference evidence="3" key="1">
    <citation type="submission" date="2016-11" db="UniProtKB">
        <authorList>
            <consortium name="WormBaseParasite"/>
        </authorList>
    </citation>
    <scope>IDENTIFICATION</scope>
</reference>
<organism evidence="2 3">
    <name type="scientific">Heterorhabditis bacteriophora</name>
    <name type="common">Entomopathogenic nematode worm</name>
    <dbReference type="NCBI Taxonomy" id="37862"/>
    <lineage>
        <taxon>Eukaryota</taxon>
        <taxon>Metazoa</taxon>
        <taxon>Ecdysozoa</taxon>
        <taxon>Nematoda</taxon>
        <taxon>Chromadorea</taxon>
        <taxon>Rhabditida</taxon>
        <taxon>Rhabditina</taxon>
        <taxon>Rhabditomorpha</taxon>
        <taxon>Strongyloidea</taxon>
        <taxon>Heterorhabditidae</taxon>
        <taxon>Heterorhabditis</taxon>
    </lineage>
</organism>